<gene>
    <name evidence="7" type="ORF">C3Y92_17540</name>
</gene>
<dbReference type="OrthoDB" id="3170849at2"/>
<keyword evidence="3 6" id="KW-0812">Transmembrane</keyword>
<feature type="transmembrane region" description="Helical" evidence="6">
    <location>
        <begin position="450"/>
        <end position="473"/>
    </location>
</feature>
<feature type="transmembrane region" description="Helical" evidence="6">
    <location>
        <begin position="412"/>
        <end position="430"/>
    </location>
</feature>
<evidence type="ECO:0000256" key="5">
    <source>
        <dbReference type="ARBA" id="ARBA00023136"/>
    </source>
</evidence>
<proteinExistence type="inferred from homology"/>
<keyword evidence="5 6" id="KW-0472">Membrane</keyword>
<keyword evidence="8" id="KW-1185">Reference proteome</keyword>
<evidence type="ECO:0000256" key="4">
    <source>
        <dbReference type="ARBA" id="ARBA00022989"/>
    </source>
</evidence>
<dbReference type="EMBL" id="CP026538">
    <property type="protein sequence ID" value="QAZ68938.1"/>
    <property type="molecule type" value="Genomic_DNA"/>
</dbReference>
<feature type="transmembrane region" description="Helical" evidence="6">
    <location>
        <begin position="53"/>
        <end position="72"/>
    </location>
</feature>
<dbReference type="InterPro" id="IPR030676">
    <property type="entry name" value="CitT-rel"/>
</dbReference>
<feature type="transmembrane region" description="Helical" evidence="6">
    <location>
        <begin position="29"/>
        <end position="46"/>
    </location>
</feature>
<feature type="transmembrane region" description="Helical" evidence="6">
    <location>
        <begin position="277"/>
        <end position="293"/>
    </location>
</feature>
<keyword evidence="4 6" id="KW-1133">Transmembrane helix</keyword>
<dbReference type="PANTHER" id="PTHR42826">
    <property type="entry name" value="DICARBOXYLATE TRANSPORTER 2.1, CHLOROPLASTIC"/>
    <property type="match status" value="1"/>
</dbReference>
<sequence length="476" mass="50379">MQRAAKMLAPILLGLAVWLLPAPQGLSAAAWAYFALFAAVVLALVLEPVPPALAGLIGVALAAMFRLVPVAPGKVPSPGDALKWALSGFSNGTVWLIFAAFMFALGYEKTGLGKRLGLTLIKRMGRKTLGLGYAVALADLVLAPFMPSNTARSGGTIFPIIKNIPPLYGSTPDNNPRGMGAYLMWTALATTCVTSSMFLTSLAPNVLAHSLVEKATGVNIAWGQWFISVLPVGVILFLATPLLAYIIYPPTQKTSENAPIWAGEELVKLGPLTGREIVMALLAAGALIGWIFFKDLIDSTLVALVAICIMVLARVVDWDDILGYKQAWNVLAWFATLVTLADGLGKVGFLTWFADAASAHMQGMTPTATLLGLTILFFVSHYMFASVTAHVAALLPVMLAAAKAVPGLDIGLAAMVLCGTLGIMGVITPYGTGPSPIYYGSGYVKGKEFWILGLIFGAIYLGVYLLVGFPWMVMRG</sequence>
<dbReference type="Proteomes" id="UP000293296">
    <property type="component" value="Chromosome"/>
</dbReference>
<feature type="transmembrane region" description="Helical" evidence="6">
    <location>
        <begin position="330"/>
        <end position="353"/>
    </location>
</feature>
<comment type="similarity">
    <text evidence="2">Belongs to the SLC13A/DASS transporter (TC 2.A.47) family. DIT1 subfamily.</text>
</comment>
<evidence type="ECO:0000256" key="2">
    <source>
        <dbReference type="ARBA" id="ARBA00007349"/>
    </source>
</evidence>
<accession>A0A4P6HTZ3</accession>
<organism evidence="7 8">
    <name type="scientific">Solidesulfovibrio carbinolicus</name>
    <dbReference type="NCBI Taxonomy" id="296842"/>
    <lineage>
        <taxon>Bacteria</taxon>
        <taxon>Pseudomonadati</taxon>
        <taxon>Thermodesulfobacteriota</taxon>
        <taxon>Desulfovibrionia</taxon>
        <taxon>Desulfovibrionales</taxon>
        <taxon>Desulfovibrionaceae</taxon>
        <taxon>Solidesulfovibrio</taxon>
    </lineage>
</organism>
<dbReference type="Pfam" id="PF00939">
    <property type="entry name" value="Na_sulph_symp"/>
    <property type="match status" value="1"/>
</dbReference>
<feature type="transmembrane region" description="Helical" evidence="6">
    <location>
        <begin position="300"/>
        <end position="318"/>
    </location>
</feature>
<dbReference type="PIRSF" id="PIRSF002457">
    <property type="entry name" value="DASS"/>
    <property type="match status" value="1"/>
</dbReference>
<protein>
    <submittedName>
        <fullName evidence="7">Anion permease</fullName>
    </submittedName>
</protein>
<dbReference type="NCBIfam" id="TIGR00785">
    <property type="entry name" value="dass"/>
    <property type="match status" value="1"/>
</dbReference>
<evidence type="ECO:0000256" key="3">
    <source>
        <dbReference type="ARBA" id="ARBA00022692"/>
    </source>
</evidence>
<feature type="transmembrane region" description="Helical" evidence="6">
    <location>
        <begin position="365"/>
        <end position="383"/>
    </location>
</feature>
<reference evidence="7 8" key="1">
    <citation type="submission" date="2018-02" db="EMBL/GenBank/DDBJ databases">
        <title>Genome sequence of Desulfovibrio carbinolicus DSM 3852.</title>
        <authorList>
            <person name="Wilbanks E."/>
            <person name="Skennerton C.T."/>
            <person name="Orphan V.J."/>
        </authorList>
    </citation>
    <scope>NUCLEOTIDE SEQUENCE [LARGE SCALE GENOMIC DNA]</scope>
    <source>
        <strain evidence="7 8">DSM 3852</strain>
    </source>
</reference>
<evidence type="ECO:0000256" key="6">
    <source>
        <dbReference type="SAM" id="Phobius"/>
    </source>
</evidence>
<feature type="transmembrane region" description="Helical" evidence="6">
    <location>
        <begin position="84"/>
        <end position="107"/>
    </location>
</feature>
<dbReference type="AlphaFoldDB" id="A0A4P6HTZ3"/>
<dbReference type="GO" id="GO:0016020">
    <property type="term" value="C:membrane"/>
    <property type="evidence" value="ECO:0007669"/>
    <property type="project" value="UniProtKB-SubCell"/>
</dbReference>
<dbReference type="KEGG" id="dcb:C3Y92_17540"/>
<evidence type="ECO:0000313" key="8">
    <source>
        <dbReference type="Proteomes" id="UP000293296"/>
    </source>
</evidence>
<evidence type="ECO:0000313" key="7">
    <source>
        <dbReference type="EMBL" id="QAZ68938.1"/>
    </source>
</evidence>
<feature type="transmembrane region" description="Helical" evidence="6">
    <location>
        <begin position="182"/>
        <end position="204"/>
    </location>
</feature>
<dbReference type="GO" id="GO:0022857">
    <property type="term" value="F:transmembrane transporter activity"/>
    <property type="evidence" value="ECO:0007669"/>
    <property type="project" value="InterPro"/>
</dbReference>
<dbReference type="RefSeq" id="WP_129354857.1">
    <property type="nucleotide sequence ID" value="NZ_CP026538.1"/>
</dbReference>
<feature type="transmembrane region" description="Helical" evidence="6">
    <location>
        <begin position="128"/>
        <end position="146"/>
    </location>
</feature>
<feature type="transmembrane region" description="Helical" evidence="6">
    <location>
        <begin position="225"/>
        <end position="248"/>
    </location>
</feature>
<name>A0A4P6HTZ3_9BACT</name>
<dbReference type="InterPro" id="IPR001898">
    <property type="entry name" value="SLC13A/DASS"/>
</dbReference>
<comment type="subcellular location">
    <subcellularLocation>
        <location evidence="1">Membrane</location>
        <topology evidence="1">Multi-pass membrane protein</topology>
    </subcellularLocation>
</comment>
<evidence type="ECO:0000256" key="1">
    <source>
        <dbReference type="ARBA" id="ARBA00004141"/>
    </source>
</evidence>